<feature type="region of interest" description="Disordered" evidence="1">
    <location>
        <begin position="118"/>
        <end position="138"/>
    </location>
</feature>
<keyword evidence="3" id="KW-1185">Reference proteome</keyword>
<sequence length="320" mass="36452">MAPSFDEVLQTRLFTFLIGADETPIVVHAGAIARLSEPLDRLVNGHMAESQDNVARFSDLEVEDFSRICEFAYRGTYTRPKPKRFSDGEVDAATQMFHLADPISPFFAARPYDFEHDRREESPEFAEDDHCEDSPGCSGSSVFGDLTSPITSFRSFQNPHHGSRLEWPVVSSENRSWRDNFAPALLGHARLYAFAEQYLITALKNKALQSMRDTLSGYTLFVSGLEAVIRLARFAYDSDHIPDREGKVVDPLRQVVVAYVVAHHKHFQNYAGHRHLLEAQNEYATDVLDYVANWFDPDAEHERHENDQGDGWPGLNEYRR</sequence>
<dbReference type="AlphaFoldDB" id="A0A9W8XR24"/>
<feature type="region of interest" description="Disordered" evidence="1">
    <location>
        <begin position="300"/>
        <end position="320"/>
    </location>
</feature>
<reference evidence="2" key="1">
    <citation type="submission" date="2022-10" db="EMBL/GenBank/DDBJ databases">
        <title>Tapping the CABI collections for fungal endophytes: first genome assemblies for Collariella, Neodidymelliopsis, Ascochyta clinopodiicola, Didymella pomorum, Didymosphaeria variabile, Neocosmospora piperis and Neocucurbitaria cava.</title>
        <authorList>
            <person name="Hill R."/>
        </authorList>
    </citation>
    <scope>NUCLEOTIDE SEQUENCE</scope>
    <source>
        <strain evidence="2">IMI 356815</strain>
    </source>
</reference>
<dbReference type="EMBL" id="JAPEUX010000002">
    <property type="protein sequence ID" value="KAJ4357535.1"/>
    <property type="molecule type" value="Genomic_DNA"/>
</dbReference>
<dbReference type="GeneID" id="80905641"/>
<proteinExistence type="predicted"/>
<evidence type="ECO:0000313" key="2">
    <source>
        <dbReference type="EMBL" id="KAJ4357535.1"/>
    </source>
</evidence>
<evidence type="ECO:0000256" key="1">
    <source>
        <dbReference type="SAM" id="MobiDB-lite"/>
    </source>
</evidence>
<gene>
    <name evidence="2" type="ORF">N0V89_002111</name>
</gene>
<dbReference type="Gene3D" id="3.30.710.10">
    <property type="entry name" value="Potassium Channel Kv1.1, Chain A"/>
    <property type="match status" value="1"/>
</dbReference>
<dbReference type="Proteomes" id="UP001140513">
    <property type="component" value="Unassembled WGS sequence"/>
</dbReference>
<accession>A0A9W8XR24</accession>
<evidence type="ECO:0008006" key="4">
    <source>
        <dbReference type="Google" id="ProtNLM"/>
    </source>
</evidence>
<comment type="caution">
    <text evidence="2">The sequence shown here is derived from an EMBL/GenBank/DDBJ whole genome shotgun (WGS) entry which is preliminary data.</text>
</comment>
<name>A0A9W8XR24_9PLEO</name>
<evidence type="ECO:0000313" key="3">
    <source>
        <dbReference type="Proteomes" id="UP001140513"/>
    </source>
</evidence>
<dbReference type="PANTHER" id="PTHR47843">
    <property type="entry name" value="BTB DOMAIN-CONTAINING PROTEIN-RELATED"/>
    <property type="match status" value="1"/>
</dbReference>
<protein>
    <recommendedName>
        <fullName evidence="4">BTB domain-containing protein</fullName>
    </recommendedName>
</protein>
<dbReference type="OrthoDB" id="9997739at2759"/>
<dbReference type="RefSeq" id="XP_056074394.1">
    <property type="nucleotide sequence ID" value="XM_056210921.1"/>
</dbReference>
<dbReference type="SUPFAM" id="SSF54695">
    <property type="entry name" value="POZ domain"/>
    <property type="match status" value="1"/>
</dbReference>
<organism evidence="2 3">
    <name type="scientific">Didymosphaeria variabile</name>
    <dbReference type="NCBI Taxonomy" id="1932322"/>
    <lineage>
        <taxon>Eukaryota</taxon>
        <taxon>Fungi</taxon>
        <taxon>Dikarya</taxon>
        <taxon>Ascomycota</taxon>
        <taxon>Pezizomycotina</taxon>
        <taxon>Dothideomycetes</taxon>
        <taxon>Pleosporomycetidae</taxon>
        <taxon>Pleosporales</taxon>
        <taxon>Massarineae</taxon>
        <taxon>Didymosphaeriaceae</taxon>
        <taxon>Didymosphaeria</taxon>
    </lineage>
</organism>
<dbReference type="InterPro" id="IPR011333">
    <property type="entry name" value="SKP1/BTB/POZ_sf"/>
</dbReference>